<gene>
    <name evidence="1" type="ORF">HNR10_001338</name>
</gene>
<name>A0A7Z0EJW7_9ACTN</name>
<dbReference type="EMBL" id="JACCFS010000001">
    <property type="protein sequence ID" value="NYJ33457.1"/>
    <property type="molecule type" value="Genomic_DNA"/>
</dbReference>
<accession>A0A7Z0EJW7</accession>
<organism evidence="1 2">
    <name type="scientific">Nocardiopsis aegyptia</name>
    <dbReference type="NCBI Taxonomy" id="220378"/>
    <lineage>
        <taxon>Bacteria</taxon>
        <taxon>Bacillati</taxon>
        <taxon>Actinomycetota</taxon>
        <taxon>Actinomycetes</taxon>
        <taxon>Streptosporangiales</taxon>
        <taxon>Nocardiopsidaceae</taxon>
        <taxon>Nocardiopsis</taxon>
    </lineage>
</organism>
<dbReference type="AlphaFoldDB" id="A0A7Z0EJW7"/>
<protein>
    <submittedName>
        <fullName evidence="1">Uncharacterized protein</fullName>
    </submittedName>
</protein>
<comment type="caution">
    <text evidence="1">The sequence shown here is derived from an EMBL/GenBank/DDBJ whole genome shotgun (WGS) entry which is preliminary data.</text>
</comment>
<keyword evidence="2" id="KW-1185">Reference proteome</keyword>
<dbReference type="Proteomes" id="UP000572051">
    <property type="component" value="Unassembled WGS sequence"/>
</dbReference>
<proteinExistence type="predicted"/>
<dbReference type="RefSeq" id="WP_179821642.1">
    <property type="nucleotide sequence ID" value="NZ_JACCFS010000001.1"/>
</dbReference>
<sequence>MDTSHGGFPQPRRETTDRLVDAIANDQLDVEQRQALADLVNLLAAEMVSDSFARPGTLMDRTIEEAGAWGNLRSAWMRLHSQLYPRVVRS</sequence>
<reference evidence="1 2" key="1">
    <citation type="submission" date="2020-07" db="EMBL/GenBank/DDBJ databases">
        <title>Sequencing the genomes of 1000 actinobacteria strains.</title>
        <authorList>
            <person name="Klenk H.-P."/>
        </authorList>
    </citation>
    <scope>NUCLEOTIDE SEQUENCE [LARGE SCALE GENOMIC DNA]</scope>
    <source>
        <strain evidence="1 2">DSM 44442</strain>
    </source>
</reference>
<evidence type="ECO:0000313" key="2">
    <source>
        <dbReference type="Proteomes" id="UP000572051"/>
    </source>
</evidence>
<evidence type="ECO:0000313" key="1">
    <source>
        <dbReference type="EMBL" id="NYJ33457.1"/>
    </source>
</evidence>